<comment type="caution">
    <text evidence="2">The sequence shown here is derived from an EMBL/GenBank/DDBJ whole genome shotgun (WGS) entry which is preliminary data.</text>
</comment>
<dbReference type="Proteomes" id="UP001498476">
    <property type="component" value="Unassembled WGS sequence"/>
</dbReference>
<evidence type="ECO:0000259" key="1">
    <source>
        <dbReference type="Pfam" id="PF06985"/>
    </source>
</evidence>
<organism evidence="2 3">
    <name type="scientific">Neonectria punicea</name>
    <dbReference type="NCBI Taxonomy" id="979145"/>
    <lineage>
        <taxon>Eukaryota</taxon>
        <taxon>Fungi</taxon>
        <taxon>Dikarya</taxon>
        <taxon>Ascomycota</taxon>
        <taxon>Pezizomycotina</taxon>
        <taxon>Sordariomycetes</taxon>
        <taxon>Hypocreomycetidae</taxon>
        <taxon>Hypocreales</taxon>
        <taxon>Nectriaceae</taxon>
        <taxon>Neonectria</taxon>
    </lineage>
</organism>
<keyword evidence="3" id="KW-1185">Reference proteome</keyword>
<dbReference type="Pfam" id="PF26639">
    <property type="entry name" value="Het-6_barrel"/>
    <property type="match status" value="1"/>
</dbReference>
<protein>
    <recommendedName>
        <fullName evidence="1">Heterokaryon incompatibility domain-containing protein</fullName>
    </recommendedName>
</protein>
<dbReference type="InterPro" id="IPR052895">
    <property type="entry name" value="HetReg/Transcr_Mod"/>
</dbReference>
<dbReference type="InterPro" id="IPR010730">
    <property type="entry name" value="HET"/>
</dbReference>
<sequence>MLPLLGPPRAPAYQYSPITSRPRAFRLVRLLPPVRALFGNTLRIELITVDDESSCLYDTLSYTWGVTGKVAPDRRVIVETQQGPRELRIYRPLELALLNIKADRPLFVDQICINQMDDEEKACQVQLMRDIYTECSRVLVWLGPETKASTSYFRYIRRVCEEEALGRIMGPNKATFPQLWAAVMNSTVEVTGSVQEDRDDVLKLLSEHGSNFPLEGAEDVLSRSWFNRLWIIQEICLAPKVLLICGSQELCLDCFRLGLLFYTIYNTHWIGNVKHSVSQAQIARRENILSLNGSPIRMIQERKSIHEHGERQSLYDLAIKYNANEGPKIGASLPEDRVFGVMGLAEPKTLVGMSVRYGDAAGVFTEIAGLLAIQNLDIILFSQFPKSIPDLPSWAPDWSMELYVPRGYWKLTEPTFSAGGPFQGVPEVDCNSGRLLVRGISVGRVVKVGQKVILKELGHGIADNVDYRPVKGFYDEADQFIAQSRITGDLDTASIRLADFGYSVKEFAKEHPDVDTEGLKRLKEEACKWSQRLINTEKTVQSYHIRRIVGTVGTLPWYWIPASETDVLQLWAVDPISACSKWAKAAGMFLLDLVGISVASSRVMLTAQYIQFRRKFSPLRFNQPSSRADAVRRVGLDPELQGAKMSTYSTCLHWNAGRRLYLTEDGYVGTGPNDMQEGDVVVVLFGATVPYLLRKQNTVDEEHAWSYIGEAYCEGIMNGEILGGEGTTFQIV</sequence>
<dbReference type="Pfam" id="PF06985">
    <property type="entry name" value="HET"/>
    <property type="match status" value="1"/>
</dbReference>
<gene>
    <name evidence="2" type="ORF">QQX98_009806</name>
</gene>
<accession>A0ABR1GR88</accession>
<proteinExistence type="predicted"/>
<feature type="domain" description="Heterokaryon incompatibility" evidence="1">
    <location>
        <begin position="57"/>
        <end position="234"/>
    </location>
</feature>
<evidence type="ECO:0000313" key="3">
    <source>
        <dbReference type="Proteomes" id="UP001498476"/>
    </source>
</evidence>
<name>A0ABR1GR88_9HYPO</name>
<evidence type="ECO:0000313" key="2">
    <source>
        <dbReference type="EMBL" id="KAK7408033.1"/>
    </source>
</evidence>
<reference evidence="2 3" key="1">
    <citation type="journal article" date="2025" name="Microbiol. Resour. Announc.">
        <title>Draft genome sequences for Neonectria magnoliae and Neonectria punicea, canker pathogens of Liriodendron tulipifera and Acer saccharum in West Virginia.</title>
        <authorList>
            <person name="Petronek H.M."/>
            <person name="Kasson M.T."/>
            <person name="Metheny A.M."/>
            <person name="Stauder C.M."/>
            <person name="Lovett B."/>
            <person name="Lynch S.C."/>
            <person name="Garnas J.R."/>
            <person name="Kasson L.R."/>
            <person name="Stajich J.E."/>
        </authorList>
    </citation>
    <scope>NUCLEOTIDE SEQUENCE [LARGE SCALE GENOMIC DNA]</scope>
    <source>
        <strain evidence="2 3">NRRL 64653</strain>
    </source>
</reference>
<dbReference type="EMBL" id="JAZAVJ010000201">
    <property type="protein sequence ID" value="KAK7408033.1"/>
    <property type="molecule type" value="Genomic_DNA"/>
</dbReference>
<dbReference type="PANTHER" id="PTHR24148">
    <property type="entry name" value="ANKYRIN REPEAT DOMAIN-CONTAINING PROTEIN 39 HOMOLOG-RELATED"/>
    <property type="match status" value="1"/>
</dbReference>
<dbReference type="PANTHER" id="PTHR24148:SF82">
    <property type="entry name" value="HETEROKARYON INCOMPATIBILITY DOMAIN-CONTAINING PROTEIN"/>
    <property type="match status" value="1"/>
</dbReference>